<dbReference type="Gene3D" id="1.10.10.10">
    <property type="entry name" value="Winged helix-like DNA-binding domain superfamily/Winged helix DNA-binding domain"/>
    <property type="match status" value="1"/>
</dbReference>
<evidence type="ECO:0000313" key="3">
    <source>
        <dbReference type="EMBL" id="MDR7093509.1"/>
    </source>
</evidence>
<feature type="region of interest" description="Disordered" evidence="1">
    <location>
        <begin position="158"/>
        <end position="177"/>
    </location>
</feature>
<dbReference type="PROSITE" id="PS50995">
    <property type="entry name" value="HTH_MARR_2"/>
    <property type="match status" value="1"/>
</dbReference>
<accession>A0ABU1V7S7</accession>
<feature type="domain" description="HTH marR-type" evidence="2">
    <location>
        <begin position="1"/>
        <end position="153"/>
    </location>
</feature>
<keyword evidence="4" id="KW-1185">Reference proteome</keyword>
<dbReference type="InterPro" id="IPR036390">
    <property type="entry name" value="WH_DNA-bd_sf"/>
</dbReference>
<dbReference type="Pfam" id="PF12802">
    <property type="entry name" value="MarR_2"/>
    <property type="match status" value="1"/>
</dbReference>
<evidence type="ECO:0000256" key="1">
    <source>
        <dbReference type="SAM" id="MobiDB-lite"/>
    </source>
</evidence>
<dbReference type="Proteomes" id="UP001265550">
    <property type="component" value="Unassembled WGS sequence"/>
</dbReference>
<organism evidence="3 4">
    <name type="scientific">Hydrogenophaga laconesensis</name>
    <dbReference type="NCBI Taxonomy" id="1805971"/>
    <lineage>
        <taxon>Bacteria</taxon>
        <taxon>Pseudomonadati</taxon>
        <taxon>Pseudomonadota</taxon>
        <taxon>Betaproteobacteria</taxon>
        <taxon>Burkholderiales</taxon>
        <taxon>Comamonadaceae</taxon>
        <taxon>Hydrogenophaga</taxon>
    </lineage>
</organism>
<dbReference type="SUPFAM" id="SSF46785">
    <property type="entry name" value="Winged helix' DNA-binding domain"/>
    <property type="match status" value="1"/>
</dbReference>
<proteinExistence type="predicted"/>
<gene>
    <name evidence="3" type="ORF">J2X09_001241</name>
</gene>
<dbReference type="GO" id="GO:0003677">
    <property type="term" value="F:DNA binding"/>
    <property type="evidence" value="ECO:0007669"/>
    <property type="project" value="UniProtKB-KW"/>
</dbReference>
<keyword evidence="3" id="KW-0238">DNA-binding</keyword>
<reference evidence="3 4" key="1">
    <citation type="submission" date="2023-07" db="EMBL/GenBank/DDBJ databases">
        <title>Sorghum-associated microbial communities from plants grown in Nebraska, USA.</title>
        <authorList>
            <person name="Schachtman D."/>
        </authorList>
    </citation>
    <scope>NUCLEOTIDE SEQUENCE [LARGE SCALE GENOMIC DNA]</scope>
    <source>
        <strain evidence="3 4">BE240</strain>
    </source>
</reference>
<sequence>MATRRGNTAVRQGRKVLNLSGYVTFYFTVLANKLSSGASRLYLKRYDIGIIEWRVMAMLAVEPRISPVRICQIIGLDKGAVSREMRKLEAKGYLTVDEDPESTRRRTLELTPLGYAIHDEIIRTALERERRLLKGLSADEVDTLLDLLVRTTANIPHVNEYEPPADSKPSAGRKKKA</sequence>
<dbReference type="EMBL" id="JAVDWE010000002">
    <property type="protein sequence ID" value="MDR7093509.1"/>
    <property type="molecule type" value="Genomic_DNA"/>
</dbReference>
<protein>
    <submittedName>
        <fullName evidence="3">DNA-binding MarR family transcriptional regulator</fullName>
    </submittedName>
</protein>
<dbReference type="SMART" id="SM00347">
    <property type="entry name" value="HTH_MARR"/>
    <property type="match status" value="1"/>
</dbReference>
<dbReference type="InterPro" id="IPR000835">
    <property type="entry name" value="HTH_MarR-typ"/>
</dbReference>
<dbReference type="InterPro" id="IPR039422">
    <property type="entry name" value="MarR/SlyA-like"/>
</dbReference>
<evidence type="ECO:0000313" key="4">
    <source>
        <dbReference type="Proteomes" id="UP001265550"/>
    </source>
</evidence>
<dbReference type="RefSeq" id="WP_204732634.1">
    <property type="nucleotide sequence ID" value="NZ_JAVDWE010000002.1"/>
</dbReference>
<evidence type="ECO:0000259" key="2">
    <source>
        <dbReference type="PROSITE" id="PS50995"/>
    </source>
</evidence>
<dbReference type="InterPro" id="IPR036388">
    <property type="entry name" value="WH-like_DNA-bd_sf"/>
</dbReference>
<comment type="caution">
    <text evidence="3">The sequence shown here is derived from an EMBL/GenBank/DDBJ whole genome shotgun (WGS) entry which is preliminary data.</text>
</comment>
<name>A0ABU1V7S7_9BURK</name>
<dbReference type="PANTHER" id="PTHR33164">
    <property type="entry name" value="TRANSCRIPTIONAL REGULATOR, MARR FAMILY"/>
    <property type="match status" value="1"/>
</dbReference>
<dbReference type="PANTHER" id="PTHR33164:SF87">
    <property type="entry name" value="MULTIPLE ANTIBIOTIC RESISTANCE PROTEIN MARR"/>
    <property type="match status" value="1"/>
</dbReference>
<dbReference type="PRINTS" id="PR00598">
    <property type="entry name" value="HTHMARR"/>
</dbReference>